<dbReference type="Proteomes" id="UP000789901">
    <property type="component" value="Unassembled WGS sequence"/>
</dbReference>
<reference evidence="1 2" key="1">
    <citation type="submission" date="2021-06" db="EMBL/GenBank/DDBJ databases">
        <authorList>
            <person name="Kallberg Y."/>
            <person name="Tangrot J."/>
            <person name="Rosling A."/>
        </authorList>
    </citation>
    <scope>NUCLEOTIDE SEQUENCE [LARGE SCALE GENOMIC DNA]</scope>
    <source>
        <strain evidence="1 2">120-4 pot B 10/14</strain>
    </source>
</reference>
<evidence type="ECO:0000313" key="2">
    <source>
        <dbReference type="Proteomes" id="UP000789901"/>
    </source>
</evidence>
<organism evidence="1 2">
    <name type="scientific">Gigaspora margarita</name>
    <dbReference type="NCBI Taxonomy" id="4874"/>
    <lineage>
        <taxon>Eukaryota</taxon>
        <taxon>Fungi</taxon>
        <taxon>Fungi incertae sedis</taxon>
        <taxon>Mucoromycota</taxon>
        <taxon>Glomeromycotina</taxon>
        <taxon>Glomeromycetes</taxon>
        <taxon>Diversisporales</taxon>
        <taxon>Gigasporaceae</taxon>
        <taxon>Gigaspora</taxon>
    </lineage>
</organism>
<protein>
    <submittedName>
        <fullName evidence="1">9348_t:CDS:1</fullName>
    </submittedName>
</protein>
<comment type="caution">
    <text evidence="1">The sequence shown here is derived from an EMBL/GenBank/DDBJ whole genome shotgun (WGS) entry which is preliminary data.</text>
</comment>
<dbReference type="EMBL" id="CAJVQB010086163">
    <property type="protein sequence ID" value="CAG8847094.1"/>
    <property type="molecule type" value="Genomic_DNA"/>
</dbReference>
<name>A0ABN7X3Z5_GIGMA</name>
<accession>A0ABN7X3Z5</accession>
<sequence>SSFTAVSVEELRSTIMEVLNKMCACDNLEIENASEATNDEFLIIVKKFFEVW</sequence>
<gene>
    <name evidence="1" type="ORF">GMARGA_LOCUS38493</name>
</gene>
<evidence type="ECO:0000313" key="1">
    <source>
        <dbReference type="EMBL" id="CAG8847094.1"/>
    </source>
</evidence>
<feature type="non-terminal residue" evidence="1">
    <location>
        <position position="1"/>
    </location>
</feature>
<keyword evidence="2" id="KW-1185">Reference proteome</keyword>
<feature type="non-terminal residue" evidence="1">
    <location>
        <position position="52"/>
    </location>
</feature>
<proteinExistence type="predicted"/>